<dbReference type="AlphaFoldDB" id="A0A421B4W2"/>
<gene>
    <name evidence="2" type="ORF">CLV68_3842</name>
</gene>
<dbReference type="Proteomes" id="UP000282454">
    <property type="component" value="Unassembled WGS sequence"/>
</dbReference>
<name>A0A421B4W2_9PSEU</name>
<protein>
    <submittedName>
        <fullName evidence="2">Uncharacterized protein</fullName>
    </submittedName>
</protein>
<dbReference type="EMBL" id="RCDD01000002">
    <property type="protein sequence ID" value="RLK59355.1"/>
    <property type="molecule type" value="Genomic_DNA"/>
</dbReference>
<evidence type="ECO:0000256" key="1">
    <source>
        <dbReference type="SAM" id="MobiDB-lite"/>
    </source>
</evidence>
<evidence type="ECO:0000313" key="3">
    <source>
        <dbReference type="Proteomes" id="UP000282454"/>
    </source>
</evidence>
<proteinExistence type="predicted"/>
<feature type="region of interest" description="Disordered" evidence="1">
    <location>
        <begin position="1"/>
        <end position="79"/>
    </location>
</feature>
<keyword evidence="3" id="KW-1185">Reference proteome</keyword>
<evidence type="ECO:0000313" key="2">
    <source>
        <dbReference type="EMBL" id="RLK59355.1"/>
    </source>
</evidence>
<reference evidence="2 3" key="1">
    <citation type="submission" date="2018-10" db="EMBL/GenBank/DDBJ databases">
        <title>Genomic Encyclopedia of Archaeal and Bacterial Type Strains, Phase II (KMG-II): from individual species to whole genera.</title>
        <authorList>
            <person name="Goeker M."/>
        </authorList>
    </citation>
    <scope>NUCLEOTIDE SEQUENCE [LARGE SCALE GENOMIC DNA]</scope>
    <source>
        <strain evidence="2 3">DSM 45657</strain>
    </source>
</reference>
<sequence>MIWGRARQPERAGGEPEAGGAAREREPEAGGVARTGRLGRKPQSRQAERGRRAERKHRGRQAEQGPAGSGQVDREAAFG</sequence>
<accession>A0A421B4W2</accession>
<organism evidence="2 3">
    <name type="scientific">Actinokineospora cianjurensis</name>
    <dbReference type="NCBI Taxonomy" id="585224"/>
    <lineage>
        <taxon>Bacteria</taxon>
        <taxon>Bacillati</taxon>
        <taxon>Actinomycetota</taxon>
        <taxon>Actinomycetes</taxon>
        <taxon>Pseudonocardiales</taxon>
        <taxon>Pseudonocardiaceae</taxon>
        <taxon>Actinokineospora</taxon>
    </lineage>
</organism>
<comment type="caution">
    <text evidence="2">The sequence shown here is derived from an EMBL/GenBank/DDBJ whole genome shotgun (WGS) entry which is preliminary data.</text>
</comment>